<proteinExistence type="predicted"/>
<dbReference type="EMBL" id="KC612131">
    <property type="protein sequence ID" value="AGH59562.1"/>
    <property type="molecule type" value="Genomic_DNA"/>
</dbReference>
<evidence type="ECO:0000313" key="2">
    <source>
        <dbReference type="EMBL" id="AGH59562.1"/>
    </source>
</evidence>
<accession>M4SXY8</accession>
<dbReference type="Gene3D" id="3.30.1680.30">
    <property type="match status" value="1"/>
</dbReference>
<organism evidence="2">
    <name type="scientific">Trypanosoma brucei</name>
    <dbReference type="NCBI Taxonomy" id="5691"/>
    <lineage>
        <taxon>Eukaryota</taxon>
        <taxon>Discoba</taxon>
        <taxon>Euglenozoa</taxon>
        <taxon>Kinetoplastea</taxon>
        <taxon>Metakinetoplastina</taxon>
        <taxon>Trypanosomatida</taxon>
        <taxon>Trypanosomatidae</taxon>
        <taxon>Trypanosoma</taxon>
    </lineage>
</organism>
<dbReference type="SUPFAM" id="SSF58087">
    <property type="entry name" value="Variant surface glycoprotein (N-terminal domain)"/>
    <property type="match status" value="1"/>
</dbReference>
<dbReference type="VEuPathDB" id="TriTrypDB:Tb427_000599900"/>
<protein>
    <submittedName>
        <fullName evidence="2">Variant surface glycoprotein 3532</fullName>
    </submittedName>
</protein>
<dbReference type="AlphaFoldDB" id="M4SXY8"/>
<feature type="compositionally biased region" description="Polar residues" evidence="1">
    <location>
        <begin position="217"/>
        <end position="227"/>
    </location>
</feature>
<sequence length="318" mass="34950">HQHTSPAASTTIAILSTAKGGLNKYFLTADSDCNVLASLNTAQPGFGDTFNIDSGKQTMLQPFDYSTNTRVERPAQQTASGSQDCLITKQSTEYISGQAPTATNIKRATSLLGISSSGPAISHISKNGTENDDNKLPILTAAATAYKAYHDDATDKTPEPAEDNYDSWKNYPELNDKIKMFVLAKAKKVEDTEIMSEIETKNSQLFGSDQKNYQNKSLGQTQRFPRSQRSERQSVNEEDIRPKQHRRDRESSNGLCGEHKAATNSEPACPKQGPTSNAEEVCNAIEDKTTCDNNKQCTYHNKLKSCSKKCKYNATKST</sequence>
<reference evidence="2" key="2">
    <citation type="journal article" date="2014" name="Mol. Biochem. Parasitol.">
        <title>Capturing the variant surface glycoprotein repertoire (the VSGnome) of Trypanosoma brucei Lister 427.</title>
        <authorList>
            <person name="Cross G.A."/>
            <person name="Kim H.S."/>
            <person name="Wickstead B."/>
        </authorList>
    </citation>
    <scope>NUCLEOTIDE SEQUENCE</scope>
    <source>
        <strain evidence="2">Lister 427</strain>
    </source>
</reference>
<reference evidence="2" key="1">
    <citation type="submission" date="2013-02" db="EMBL/GenBank/DDBJ databases">
        <authorList>
            <person name="Cross G.A.M."/>
            <person name="Kim H.-S."/>
            <person name="Wickstead B."/>
        </authorList>
    </citation>
    <scope>NUCLEOTIDE SEQUENCE</scope>
    <source>
        <strain evidence="2">Lister 427</strain>
    </source>
</reference>
<name>M4SXY8_9TRYP</name>
<dbReference type="VEuPathDB" id="TriTrypDB:Tb1125.Tb11.v5.0976"/>
<feature type="non-terminal residue" evidence="2">
    <location>
        <position position="1"/>
    </location>
</feature>
<dbReference type="VEuPathDB" id="TriTrypDB:Tb11.v5.0976"/>
<feature type="compositionally biased region" description="Basic and acidic residues" evidence="1">
    <location>
        <begin position="228"/>
        <end position="261"/>
    </location>
</feature>
<feature type="region of interest" description="Disordered" evidence="1">
    <location>
        <begin position="217"/>
        <end position="277"/>
    </location>
</feature>
<evidence type="ECO:0000256" key="1">
    <source>
        <dbReference type="SAM" id="MobiDB-lite"/>
    </source>
</evidence>